<dbReference type="Pfam" id="PF08003">
    <property type="entry name" value="Methyltransf_9"/>
    <property type="match status" value="2"/>
</dbReference>
<dbReference type="Gene3D" id="3.40.50.150">
    <property type="entry name" value="Vaccinia Virus protein VP39"/>
    <property type="match status" value="1"/>
</dbReference>
<protein>
    <submittedName>
        <fullName evidence="1">DUF1698 domain-containing protein</fullName>
    </submittedName>
</protein>
<organism evidence="1 2">
    <name type="scientific">Helicobacter colisuis</name>
    <dbReference type="NCBI Taxonomy" id="2949739"/>
    <lineage>
        <taxon>Bacteria</taxon>
        <taxon>Pseudomonadati</taxon>
        <taxon>Campylobacterota</taxon>
        <taxon>Epsilonproteobacteria</taxon>
        <taxon>Campylobacterales</taxon>
        <taxon>Helicobacteraceae</taxon>
        <taxon>Helicobacter</taxon>
    </lineage>
</organism>
<keyword evidence="2" id="KW-1185">Reference proteome</keyword>
<dbReference type="InterPro" id="IPR029063">
    <property type="entry name" value="SAM-dependent_MTases_sf"/>
</dbReference>
<name>A0ABT0TUQ7_9HELI</name>
<reference evidence="1" key="1">
    <citation type="submission" date="2022-06" db="EMBL/GenBank/DDBJ databases">
        <title>Helicobacter colisuis sp. nov.</title>
        <authorList>
            <person name="Papic B."/>
            <person name="Gruntar I."/>
        </authorList>
    </citation>
    <scope>NUCLEOTIDE SEQUENCE</scope>
    <source>
        <strain evidence="1">11154-15</strain>
    </source>
</reference>
<sequence length="178" mass="20559">MAQNPAKIVGFDPMPLCFLQYQFLRFFALENRLSFEMLGIEELLYFEKNFDVLLCLGVLYHRKSPLEAIKLVYNALKSGGEAVFDSLILEGEQEIALCTFKGWLEKCGFREITHIATLKTTLEEQRKTKWSSGESLEDFLTPSGEQTIEGYPAPRRAYLKAKRIHWICHKYINVKINA</sequence>
<dbReference type="RefSeq" id="WP_250604423.1">
    <property type="nucleotide sequence ID" value="NZ_JAMOKX010000004.1"/>
</dbReference>
<gene>
    <name evidence="1" type="ORF">NCR95_05710</name>
</gene>
<comment type="caution">
    <text evidence="1">The sequence shown here is derived from an EMBL/GenBank/DDBJ whole genome shotgun (WGS) entry which is preliminary data.</text>
</comment>
<dbReference type="SUPFAM" id="SSF53335">
    <property type="entry name" value="S-adenosyl-L-methionine-dependent methyltransferases"/>
    <property type="match status" value="1"/>
</dbReference>
<dbReference type="InterPro" id="IPR027555">
    <property type="entry name" value="Mo5U34_MeTrfas-like"/>
</dbReference>
<evidence type="ECO:0000313" key="1">
    <source>
        <dbReference type="EMBL" id="MCL9819662.1"/>
    </source>
</evidence>
<dbReference type="CDD" id="cd02440">
    <property type="entry name" value="AdoMet_MTases"/>
    <property type="match status" value="1"/>
</dbReference>
<proteinExistence type="predicted"/>
<accession>A0ABT0TUQ7</accession>
<dbReference type="EMBL" id="JAMOKX010000004">
    <property type="protein sequence ID" value="MCL9819662.1"/>
    <property type="molecule type" value="Genomic_DNA"/>
</dbReference>
<evidence type="ECO:0000313" key="2">
    <source>
        <dbReference type="Proteomes" id="UP001057522"/>
    </source>
</evidence>
<dbReference type="Proteomes" id="UP001057522">
    <property type="component" value="Unassembled WGS sequence"/>
</dbReference>